<organism evidence="1 2">
    <name type="scientific">Secundilactobacillus paracollinoides</name>
    <dbReference type="NCBI Taxonomy" id="240427"/>
    <lineage>
        <taxon>Bacteria</taxon>
        <taxon>Bacillati</taxon>
        <taxon>Bacillota</taxon>
        <taxon>Bacilli</taxon>
        <taxon>Lactobacillales</taxon>
        <taxon>Lactobacillaceae</taxon>
        <taxon>Secundilactobacillus</taxon>
    </lineage>
</organism>
<gene>
    <name evidence="1" type="ORF">AYR63_14215</name>
</gene>
<dbReference type="KEGG" id="lpd:AYR62_07325"/>
<sequence>MSVMLTKEQYNILDAIASGRVEPGTSLSHFVDYCDNAIGGDPQPLIDAGYIDAGHYVNGLAEKGKKAVAERHESQQNN</sequence>
<dbReference type="OrthoDB" id="2301758at2"/>
<evidence type="ECO:0000313" key="1">
    <source>
        <dbReference type="EMBL" id="ANZ68179.1"/>
    </source>
</evidence>
<proteinExistence type="predicted"/>
<dbReference type="Proteomes" id="UP000093267">
    <property type="component" value="Chromosome"/>
</dbReference>
<evidence type="ECO:0000313" key="2">
    <source>
        <dbReference type="Proteomes" id="UP000093267"/>
    </source>
</evidence>
<keyword evidence="2" id="KW-1185">Reference proteome</keyword>
<accession>A0A1B2J1N8</accession>
<dbReference type="EMBL" id="CP014924">
    <property type="protein sequence ID" value="ANZ68179.1"/>
    <property type="molecule type" value="Genomic_DNA"/>
</dbReference>
<dbReference type="STRING" id="240427.AYR62_07325"/>
<reference evidence="1 2" key="1">
    <citation type="submission" date="2016-03" db="EMBL/GenBank/DDBJ databases">
        <title>Pediococcus and Lactobacillus from brewery environment - whole genome sequencing and assembly.</title>
        <authorList>
            <person name="Behr J."/>
            <person name="Geissler A.J."/>
            <person name="Vogel R.F."/>
        </authorList>
    </citation>
    <scope>NUCLEOTIDE SEQUENCE [LARGE SCALE GENOMIC DNA]</scope>
    <source>
        <strain evidence="1 2">TMW 1.1995</strain>
    </source>
</reference>
<protein>
    <submittedName>
        <fullName evidence="1">Uncharacterized protein</fullName>
    </submittedName>
</protein>
<dbReference type="AlphaFoldDB" id="A0A1B2J1N8"/>
<name>A0A1B2J1N8_9LACO</name>